<keyword evidence="1" id="KW-0732">Signal</keyword>
<dbReference type="AlphaFoldDB" id="A0ABD2W7Z5"/>
<protein>
    <submittedName>
        <fullName evidence="2">Uncharacterized protein</fullName>
    </submittedName>
</protein>
<name>A0ABD2W7Z5_9HYME</name>
<evidence type="ECO:0000313" key="3">
    <source>
        <dbReference type="Proteomes" id="UP001627154"/>
    </source>
</evidence>
<accession>A0ABD2W7Z5</accession>
<proteinExistence type="predicted"/>
<sequence>MAHLFKINCLHLIAFSIVYFELGCNAEMQLEATVDQVLDAARQAVTSVVDTAQGVVNGAIDTAKNTVIGEINVVQDVAKLAIQTGRGAVEIGGNYVVGLLNATG</sequence>
<reference evidence="2 3" key="1">
    <citation type="journal article" date="2024" name="bioRxiv">
        <title>A reference genome for Trichogramma kaykai: A tiny desert-dwelling parasitoid wasp with competing sex-ratio distorters.</title>
        <authorList>
            <person name="Culotta J."/>
            <person name="Lindsey A.R."/>
        </authorList>
    </citation>
    <scope>NUCLEOTIDE SEQUENCE [LARGE SCALE GENOMIC DNA]</scope>
    <source>
        <strain evidence="2 3">KSX58</strain>
    </source>
</reference>
<evidence type="ECO:0000256" key="1">
    <source>
        <dbReference type="SAM" id="SignalP"/>
    </source>
</evidence>
<dbReference type="Proteomes" id="UP001627154">
    <property type="component" value="Unassembled WGS sequence"/>
</dbReference>
<keyword evidence="3" id="KW-1185">Reference proteome</keyword>
<gene>
    <name evidence="2" type="ORF">TKK_015479</name>
</gene>
<feature type="chain" id="PRO_5044865924" evidence="1">
    <location>
        <begin position="27"/>
        <end position="104"/>
    </location>
</feature>
<dbReference type="EMBL" id="JBJJXI010000123">
    <property type="protein sequence ID" value="KAL3389225.1"/>
    <property type="molecule type" value="Genomic_DNA"/>
</dbReference>
<organism evidence="2 3">
    <name type="scientific">Trichogramma kaykai</name>
    <dbReference type="NCBI Taxonomy" id="54128"/>
    <lineage>
        <taxon>Eukaryota</taxon>
        <taxon>Metazoa</taxon>
        <taxon>Ecdysozoa</taxon>
        <taxon>Arthropoda</taxon>
        <taxon>Hexapoda</taxon>
        <taxon>Insecta</taxon>
        <taxon>Pterygota</taxon>
        <taxon>Neoptera</taxon>
        <taxon>Endopterygota</taxon>
        <taxon>Hymenoptera</taxon>
        <taxon>Apocrita</taxon>
        <taxon>Proctotrupomorpha</taxon>
        <taxon>Chalcidoidea</taxon>
        <taxon>Trichogrammatidae</taxon>
        <taxon>Trichogramma</taxon>
    </lineage>
</organism>
<evidence type="ECO:0000313" key="2">
    <source>
        <dbReference type="EMBL" id="KAL3389225.1"/>
    </source>
</evidence>
<comment type="caution">
    <text evidence="2">The sequence shown here is derived from an EMBL/GenBank/DDBJ whole genome shotgun (WGS) entry which is preliminary data.</text>
</comment>
<feature type="signal peptide" evidence="1">
    <location>
        <begin position="1"/>
        <end position="26"/>
    </location>
</feature>